<dbReference type="InterPro" id="IPR058647">
    <property type="entry name" value="BSH_CzcB-like"/>
</dbReference>
<evidence type="ECO:0000259" key="1">
    <source>
        <dbReference type="Pfam" id="PF25973"/>
    </source>
</evidence>
<dbReference type="Pfam" id="PF25973">
    <property type="entry name" value="BSH_CzcB"/>
    <property type="match status" value="1"/>
</dbReference>
<accession>A0A1I5URA9</accession>
<evidence type="ECO:0000313" key="2">
    <source>
        <dbReference type="EMBL" id="SFP97785.1"/>
    </source>
</evidence>
<dbReference type="Gene3D" id="2.40.30.170">
    <property type="match status" value="1"/>
</dbReference>
<dbReference type="PANTHER" id="PTHR30469">
    <property type="entry name" value="MULTIDRUG RESISTANCE PROTEIN MDTA"/>
    <property type="match status" value="1"/>
</dbReference>
<dbReference type="SUPFAM" id="SSF111369">
    <property type="entry name" value="HlyD-like secretion proteins"/>
    <property type="match status" value="1"/>
</dbReference>
<dbReference type="GO" id="GO:0015562">
    <property type="term" value="F:efflux transmembrane transporter activity"/>
    <property type="evidence" value="ECO:0007669"/>
    <property type="project" value="TreeGrafter"/>
</dbReference>
<proteinExistence type="predicted"/>
<sequence length="305" mass="34260">MKKFNFIIGLSLLGIILTVTLILQQSDPAKVNTEPIPKWNIPFKSFVAGTGIVKPSTRNISIGTPVSGVVEEVYVKAGDTIKKGDPLFKIDDRKLRNQLPYLKAKVEEARSAMIKYKNIYEIDKKLYKESAGGAISKKSFEISRDNYVHSKAVLKTAIAKMESLKKDIERYTIHSPIDGIVLQCNVTPGSFLEASALTSHFLVIGSNKLNLRVNVDEYNAWRIQPGAKAVAFVRGHPEMKVPLKFLRIEPYIVPKKVMTGLPTERSDVRVLQVIYMFDKPSFPLYVGEMMDVFIDADQSKRVGQR</sequence>
<dbReference type="AlphaFoldDB" id="A0A1I5URA9"/>
<dbReference type="RefSeq" id="WP_177202062.1">
    <property type="nucleotide sequence ID" value="NZ_FOXB01000069.1"/>
</dbReference>
<dbReference type="PANTHER" id="PTHR30469:SF15">
    <property type="entry name" value="HLYD FAMILY OF SECRETION PROTEINS"/>
    <property type="match status" value="1"/>
</dbReference>
<dbReference type="Proteomes" id="UP000199227">
    <property type="component" value="Unassembled WGS sequence"/>
</dbReference>
<feature type="domain" description="CzcB-like barrel-sandwich hybrid" evidence="1">
    <location>
        <begin position="62"/>
        <end position="195"/>
    </location>
</feature>
<dbReference type="Gene3D" id="1.10.287.470">
    <property type="entry name" value="Helix hairpin bin"/>
    <property type="match status" value="1"/>
</dbReference>
<dbReference type="EMBL" id="FOXB01000069">
    <property type="protein sequence ID" value="SFP97785.1"/>
    <property type="molecule type" value="Genomic_DNA"/>
</dbReference>
<evidence type="ECO:0000313" key="3">
    <source>
        <dbReference type="Proteomes" id="UP000199227"/>
    </source>
</evidence>
<protein>
    <submittedName>
        <fullName evidence="2">RND family efflux transporter, MFP subunit</fullName>
    </submittedName>
</protein>
<keyword evidence="3" id="KW-1185">Reference proteome</keyword>
<reference evidence="2 3" key="1">
    <citation type="submission" date="2016-10" db="EMBL/GenBank/DDBJ databases">
        <authorList>
            <person name="de Groot N.N."/>
        </authorList>
    </citation>
    <scope>NUCLEOTIDE SEQUENCE [LARGE SCALE GENOMIC DNA]</scope>
    <source>
        <strain evidence="2 3">EP1-55-1</strain>
    </source>
</reference>
<organism evidence="2 3">
    <name type="scientific">Hydrogenimonas thermophila</name>
    <dbReference type="NCBI Taxonomy" id="223786"/>
    <lineage>
        <taxon>Bacteria</taxon>
        <taxon>Pseudomonadati</taxon>
        <taxon>Campylobacterota</taxon>
        <taxon>Epsilonproteobacteria</taxon>
        <taxon>Campylobacterales</taxon>
        <taxon>Hydrogenimonadaceae</taxon>
        <taxon>Hydrogenimonas</taxon>
    </lineage>
</organism>
<dbReference type="GO" id="GO:1990281">
    <property type="term" value="C:efflux pump complex"/>
    <property type="evidence" value="ECO:0007669"/>
    <property type="project" value="TreeGrafter"/>
</dbReference>
<dbReference type="Gene3D" id="2.40.50.100">
    <property type="match status" value="1"/>
</dbReference>
<dbReference type="STRING" id="223786.SAMN05216234_1695"/>
<name>A0A1I5URA9_9BACT</name>
<gene>
    <name evidence="2" type="ORF">SAMN05216234_1695</name>
</gene>